<feature type="domain" description="S1 motif" evidence="7">
    <location>
        <begin position="139"/>
        <end position="209"/>
    </location>
</feature>
<keyword evidence="3" id="KW-0694">RNA-binding</keyword>
<gene>
    <name evidence="8" type="ORF">S01H1_08120</name>
</gene>
<dbReference type="PROSITE" id="PS50126">
    <property type="entry name" value="S1"/>
    <property type="match status" value="4"/>
</dbReference>
<dbReference type="Pfam" id="PF00575">
    <property type="entry name" value="S1"/>
    <property type="match status" value="3"/>
</dbReference>
<feature type="non-terminal residue" evidence="8">
    <location>
        <position position="1"/>
    </location>
</feature>
<evidence type="ECO:0000259" key="7">
    <source>
        <dbReference type="PROSITE" id="PS50126"/>
    </source>
</evidence>
<dbReference type="AlphaFoldDB" id="X0SDQ8"/>
<dbReference type="EMBL" id="BARS01004165">
    <property type="protein sequence ID" value="GAF74017.1"/>
    <property type="molecule type" value="Genomic_DNA"/>
</dbReference>
<accession>X0SDQ8</accession>
<dbReference type="SMART" id="SM00316">
    <property type="entry name" value="S1"/>
    <property type="match status" value="3"/>
</dbReference>
<sequence length="363" mass="39734">GRISHPSELVRVGQELEVVVLDIDIEKERVSLGLKQKVANPWNDIEAKYPVGTKLTGKVVNIVPYGAFVEIEEGVEGLVHVSEMSWTKRIARASDVLSVGDMVEVAVLSVNKKEQKIALGMRQTEQNPWESVQERYPVGSRIEGCVRNFTSYGAFVELEAGIDGMIHVSDMSWTRKVNHPSEILKKGETVQAIVQEIDPVNQRISLSLKQTQEDPWATIGQRYEVGQVIKGTVAKMAAFGAFVSIEEGVEGLVHISQLSEEHVKQVEDVLSEGQEVEARVVRIDPAERRIGLSIKAAALPDEEFDKQKEEILTGLRPGEDMVNLAGAFDEALSASSAGSEGEDWHPGDGDGKASDVGKKETGE</sequence>
<dbReference type="GO" id="GO:0003735">
    <property type="term" value="F:structural constituent of ribosome"/>
    <property type="evidence" value="ECO:0007669"/>
    <property type="project" value="TreeGrafter"/>
</dbReference>
<dbReference type="Gene3D" id="2.40.50.140">
    <property type="entry name" value="Nucleic acid-binding proteins"/>
    <property type="match status" value="4"/>
</dbReference>
<feature type="compositionally biased region" description="Basic and acidic residues" evidence="6">
    <location>
        <begin position="342"/>
        <end position="363"/>
    </location>
</feature>
<evidence type="ECO:0000256" key="2">
    <source>
        <dbReference type="ARBA" id="ARBA00022737"/>
    </source>
</evidence>
<dbReference type="InterPro" id="IPR003029">
    <property type="entry name" value="S1_domain"/>
</dbReference>
<dbReference type="FunFam" id="2.40.50.140:FF:000103">
    <property type="entry name" value="protein RRP5 homolog"/>
    <property type="match status" value="1"/>
</dbReference>
<dbReference type="FunFam" id="2.40.50.140:FF:000011">
    <property type="entry name" value="30S ribosomal protein S1"/>
    <property type="match status" value="2"/>
</dbReference>
<organism evidence="8">
    <name type="scientific">marine sediment metagenome</name>
    <dbReference type="NCBI Taxonomy" id="412755"/>
    <lineage>
        <taxon>unclassified sequences</taxon>
        <taxon>metagenomes</taxon>
        <taxon>ecological metagenomes</taxon>
    </lineage>
</organism>
<evidence type="ECO:0000313" key="8">
    <source>
        <dbReference type="EMBL" id="GAF74017.1"/>
    </source>
</evidence>
<comment type="caution">
    <text evidence="8">The sequence shown here is derived from an EMBL/GenBank/DDBJ whole genome shotgun (WGS) entry which is preliminary data.</text>
</comment>
<dbReference type="SUPFAM" id="SSF50249">
    <property type="entry name" value="Nucleic acid-binding proteins"/>
    <property type="match status" value="4"/>
</dbReference>
<dbReference type="PANTHER" id="PTHR10724">
    <property type="entry name" value="30S RIBOSOMAL PROTEIN S1"/>
    <property type="match status" value="1"/>
</dbReference>
<protein>
    <recommendedName>
        <fullName evidence="7">S1 motif domain-containing protein</fullName>
    </recommendedName>
</protein>
<evidence type="ECO:0000256" key="3">
    <source>
        <dbReference type="ARBA" id="ARBA00022884"/>
    </source>
</evidence>
<feature type="domain" description="S1 motif" evidence="7">
    <location>
        <begin position="1"/>
        <end position="35"/>
    </location>
</feature>
<evidence type="ECO:0000256" key="5">
    <source>
        <dbReference type="ARBA" id="ARBA00023274"/>
    </source>
</evidence>
<name>X0SDQ8_9ZZZZ</name>
<dbReference type="PANTHER" id="PTHR10724:SF7">
    <property type="entry name" value="SMALL RIBOSOMAL SUBUNIT PROTEIN BS1C"/>
    <property type="match status" value="1"/>
</dbReference>
<reference evidence="8" key="1">
    <citation type="journal article" date="2014" name="Front. Microbiol.">
        <title>High frequency of phylogenetically diverse reductive dehalogenase-homologous genes in deep subseafloor sedimentary metagenomes.</title>
        <authorList>
            <person name="Kawai M."/>
            <person name="Futagami T."/>
            <person name="Toyoda A."/>
            <person name="Takaki Y."/>
            <person name="Nishi S."/>
            <person name="Hori S."/>
            <person name="Arai W."/>
            <person name="Tsubouchi T."/>
            <person name="Morono Y."/>
            <person name="Uchiyama I."/>
            <person name="Ito T."/>
            <person name="Fujiyama A."/>
            <person name="Inagaki F."/>
            <person name="Takami H."/>
        </authorList>
    </citation>
    <scope>NUCLEOTIDE SEQUENCE</scope>
    <source>
        <strain evidence="8">Expedition CK06-06</strain>
    </source>
</reference>
<evidence type="ECO:0000256" key="1">
    <source>
        <dbReference type="ARBA" id="ARBA00006767"/>
    </source>
</evidence>
<keyword evidence="5" id="KW-0687">Ribonucleoprotein</keyword>
<dbReference type="InterPro" id="IPR012340">
    <property type="entry name" value="NA-bd_OB-fold"/>
</dbReference>
<keyword evidence="2" id="KW-0677">Repeat</keyword>
<feature type="domain" description="S1 motif" evidence="7">
    <location>
        <begin position="226"/>
        <end position="295"/>
    </location>
</feature>
<evidence type="ECO:0000256" key="6">
    <source>
        <dbReference type="SAM" id="MobiDB-lite"/>
    </source>
</evidence>
<feature type="domain" description="S1 motif" evidence="7">
    <location>
        <begin position="52"/>
        <end position="122"/>
    </location>
</feature>
<dbReference type="GO" id="GO:0022627">
    <property type="term" value="C:cytosolic small ribosomal subunit"/>
    <property type="evidence" value="ECO:0007669"/>
    <property type="project" value="TreeGrafter"/>
</dbReference>
<dbReference type="GO" id="GO:0006412">
    <property type="term" value="P:translation"/>
    <property type="evidence" value="ECO:0007669"/>
    <property type="project" value="TreeGrafter"/>
</dbReference>
<feature type="region of interest" description="Disordered" evidence="6">
    <location>
        <begin position="332"/>
        <end position="363"/>
    </location>
</feature>
<proteinExistence type="inferred from homology"/>
<evidence type="ECO:0000256" key="4">
    <source>
        <dbReference type="ARBA" id="ARBA00022980"/>
    </source>
</evidence>
<dbReference type="InterPro" id="IPR050437">
    <property type="entry name" value="Ribos_protein_bS1-like"/>
</dbReference>
<dbReference type="GO" id="GO:0003729">
    <property type="term" value="F:mRNA binding"/>
    <property type="evidence" value="ECO:0007669"/>
    <property type="project" value="TreeGrafter"/>
</dbReference>
<comment type="similarity">
    <text evidence="1">Belongs to the bacterial ribosomal protein bS1 family.</text>
</comment>
<keyword evidence="4" id="KW-0689">Ribosomal protein</keyword>